<dbReference type="PANTHER" id="PTHR37318:SF1">
    <property type="entry name" value="BSL7504 PROTEIN"/>
    <property type="match status" value="1"/>
</dbReference>
<comment type="caution">
    <text evidence="2">The sequence shown here is derived from an EMBL/GenBank/DDBJ whole genome shotgun (WGS) entry which is preliminary data.</text>
</comment>
<dbReference type="RefSeq" id="WP_320005372.1">
    <property type="nucleotide sequence ID" value="NZ_JAUHJS010000008.1"/>
</dbReference>
<dbReference type="Gene3D" id="1.10.10.10">
    <property type="entry name" value="Winged helix-like DNA-binding domain superfamily/Winged helix DNA-binding domain"/>
    <property type="match status" value="1"/>
</dbReference>
<name>A0ABT8FA41_9BACT</name>
<proteinExistence type="predicted"/>
<dbReference type="Pfam" id="PF13601">
    <property type="entry name" value="HTH_34"/>
    <property type="match status" value="1"/>
</dbReference>
<dbReference type="SUPFAM" id="SSF46785">
    <property type="entry name" value="Winged helix' DNA-binding domain"/>
    <property type="match status" value="1"/>
</dbReference>
<dbReference type="EMBL" id="JAUHJS010000008">
    <property type="protein sequence ID" value="MDN4166836.1"/>
    <property type="molecule type" value="Genomic_DNA"/>
</dbReference>
<organism evidence="2 3">
    <name type="scientific">Shiella aurantiaca</name>
    <dbReference type="NCBI Taxonomy" id="3058365"/>
    <lineage>
        <taxon>Bacteria</taxon>
        <taxon>Pseudomonadati</taxon>
        <taxon>Bacteroidota</taxon>
        <taxon>Cytophagia</taxon>
        <taxon>Cytophagales</taxon>
        <taxon>Shiellaceae</taxon>
        <taxon>Shiella</taxon>
    </lineage>
</organism>
<dbReference type="Proteomes" id="UP001168552">
    <property type="component" value="Unassembled WGS sequence"/>
</dbReference>
<dbReference type="InterPro" id="IPR036390">
    <property type="entry name" value="WH_DNA-bd_sf"/>
</dbReference>
<dbReference type="InterPro" id="IPR027395">
    <property type="entry name" value="WH_DNA-bd_dom"/>
</dbReference>
<protein>
    <submittedName>
        <fullName evidence="2">Transcriptional regulator</fullName>
    </submittedName>
</protein>
<evidence type="ECO:0000313" key="3">
    <source>
        <dbReference type="Proteomes" id="UP001168552"/>
    </source>
</evidence>
<dbReference type="PANTHER" id="PTHR37318">
    <property type="entry name" value="BSL7504 PROTEIN"/>
    <property type="match status" value="1"/>
</dbReference>
<dbReference type="InterPro" id="IPR036388">
    <property type="entry name" value="WH-like_DNA-bd_sf"/>
</dbReference>
<evidence type="ECO:0000313" key="2">
    <source>
        <dbReference type="EMBL" id="MDN4166836.1"/>
    </source>
</evidence>
<accession>A0ABT8FA41</accession>
<reference evidence="2" key="1">
    <citation type="submission" date="2023-06" db="EMBL/GenBank/DDBJ databases">
        <title>Cytophagales bacterium Strain LB-30, isolated from soil.</title>
        <authorList>
            <person name="Liu B."/>
        </authorList>
    </citation>
    <scope>NUCLEOTIDE SEQUENCE</scope>
    <source>
        <strain evidence="2">LB-30</strain>
    </source>
</reference>
<evidence type="ECO:0000259" key="1">
    <source>
        <dbReference type="Pfam" id="PF13601"/>
    </source>
</evidence>
<gene>
    <name evidence="2" type="ORF">QWY31_15095</name>
</gene>
<feature type="domain" description="Winged helix DNA-binding" evidence="1">
    <location>
        <begin position="13"/>
        <end position="92"/>
    </location>
</feature>
<sequence length="97" mass="11076">MFEELDPLLHSQLRLAVMSLLISVREAEFTYIKEKTQATAGNLSVQISKLKEAGYIEVEKGFKDNFPQTLCRISPKGIEAFEKYVKALQQYLNLPKP</sequence>
<keyword evidence="3" id="KW-1185">Reference proteome</keyword>